<name>A0A176YFI7_9BRAD</name>
<proteinExistence type="predicted"/>
<gene>
    <name evidence="1" type="ORF">AYJ54_24670</name>
</gene>
<dbReference type="GeneID" id="32581236"/>
<dbReference type="RefSeq" id="WP_063680237.1">
    <property type="nucleotide sequence ID" value="NZ_LUUB01000089.1"/>
</dbReference>
<comment type="caution">
    <text evidence="1">The sequence shown here is derived from an EMBL/GenBank/DDBJ whole genome shotgun (WGS) entry which is preliminary data.</text>
</comment>
<dbReference type="OrthoDB" id="8021526at2"/>
<dbReference type="EMBL" id="LUUB01000089">
    <property type="protein sequence ID" value="OAF03742.1"/>
    <property type="molecule type" value="Genomic_DNA"/>
</dbReference>
<organism evidence="1 2">
    <name type="scientific">Bradyrhizobium centrolobii</name>
    <dbReference type="NCBI Taxonomy" id="1505087"/>
    <lineage>
        <taxon>Bacteria</taxon>
        <taxon>Pseudomonadati</taxon>
        <taxon>Pseudomonadota</taxon>
        <taxon>Alphaproteobacteria</taxon>
        <taxon>Hyphomicrobiales</taxon>
        <taxon>Nitrobacteraceae</taxon>
        <taxon>Bradyrhizobium</taxon>
    </lineage>
</organism>
<evidence type="ECO:0000313" key="2">
    <source>
        <dbReference type="Proteomes" id="UP000076959"/>
    </source>
</evidence>
<keyword evidence="2" id="KW-1185">Reference proteome</keyword>
<dbReference type="AlphaFoldDB" id="A0A176YFI7"/>
<evidence type="ECO:0000313" key="1">
    <source>
        <dbReference type="EMBL" id="OAF03742.1"/>
    </source>
</evidence>
<sequence length="179" mass="19518">MTKMPQHAVGPGTSLHRFDIDDSVPAIEPSVRRVNNMEVDGAHANGGKTKASTWWDTHTQDLRDGAAIEAVPEVPRIEAVTRVGLNETRAGTNEIDRAQLASPLYGDNLARGLLSFVTPHLRHPEVLCAEKHGVLLERLADVLSAATEGTVAREGIVVLQQELGWLIQLRQNRNSLIKG</sequence>
<protein>
    <submittedName>
        <fullName evidence="1">Uncharacterized protein</fullName>
    </submittedName>
</protein>
<accession>A0A176YFI7</accession>
<reference evidence="1 2" key="1">
    <citation type="submission" date="2016-03" db="EMBL/GenBank/DDBJ databases">
        <title>Draft Genome Sequence of the Strain BR 10245 (Bradyrhizobium sp.) isolated from nodules of Centrolobium paraense.</title>
        <authorList>
            <person name="Simoes-Araujo J.L.Sr."/>
            <person name="Barauna A.C."/>
            <person name="Silva K."/>
            <person name="Zilli J.E."/>
        </authorList>
    </citation>
    <scope>NUCLEOTIDE SEQUENCE [LARGE SCALE GENOMIC DNA]</scope>
    <source>
        <strain evidence="1 2">BR 10245</strain>
    </source>
</reference>
<dbReference type="STRING" id="1505087.AYJ54_24670"/>
<dbReference type="Proteomes" id="UP000076959">
    <property type="component" value="Unassembled WGS sequence"/>
</dbReference>